<protein>
    <recommendedName>
        <fullName evidence="3">CCZ1/INTU/HSP4 first Longin domain-containing protein</fullName>
    </recommendedName>
</protein>
<evidence type="ECO:0000313" key="5">
    <source>
        <dbReference type="Proteomes" id="UP001140074"/>
    </source>
</evidence>
<organism evidence="4 5">
    <name type="scientific">Coemansia aciculifera</name>
    <dbReference type="NCBI Taxonomy" id="417176"/>
    <lineage>
        <taxon>Eukaryota</taxon>
        <taxon>Fungi</taxon>
        <taxon>Fungi incertae sedis</taxon>
        <taxon>Zoopagomycota</taxon>
        <taxon>Kickxellomycotina</taxon>
        <taxon>Kickxellomycetes</taxon>
        <taxon>Kickxellales</taxon>
        <taxon>Kickxellaceae</taxon>
        <taxon>Coemansia</taxon>
    </lineage>
</organism>
<sequence>MASTVYPVALSHFAVFCPALGPDEDNTHEQLLFYAAAALPPFYPYSANDYYARTTHLRRRSSGSSSSAVIATPTATPASTTVTKPLGPTAGKGSGGGERVVSLDMKLREIGLAAALVTFANSFGTGKNNFHVVHSEKRRTVVFEPEPGVLMQLSVVLPRRVRPYGKEKDAYSIEFLDSEVSDEALRAWVESEYWAFHLLFGPLQRALAGEQQTVRRQLDAFFGRTLWHWDRRWAASELDLIYALRPLPQMPLGSISLGGFEQLWRDLGELASKDGAEPLVAMTVVLWRGKEILWSSSLLDNSTDDRIHVLRALVTWSRAVFAPTFSTPVRPTSGRKTRVAGQSRAQYSNRAISFSNSSRPASGTSSASSSMPATRTLLAHQQQQLQRQPPQATSGAGSWLWGWRSKPETDLPKQPVNNNESVDTDSDNESGSSGRSSVNTGAQAAANIVTGGISQALSRAVNALIEPRPPTPPEVDPVFASEAQADGPLSPPIQPQSLTTHAGASSAKQYAISVSDIDDLAGGGNSSRYGRSWSNAPFAGGRDSDAESLRSIASIQTTRTAATVAVSRQSATARLDPELSTASEGRRTRSTTMQNNVAPPYAGGNSYWPMAIGHGLAHRAHGRSPSIMSNVSAATVESTQLRDDTRVSARSWWPSVLGGSWGAAKLPETVLEQTTTAIAEDELADPSLVFPPPQSGINVSTTFLYTGEYPFPGLPAHSSQPQRSREAEHIRVAAADDDNDDSDIGEREEEAADSLIGSSTGGQRQETISRLERAMDEGMPAAYEHGVDIDCERGVALAPRGLSGMQYDSRLLKLMYQGGGDTATTHNSASAAVPVAAATPSASAPERALFTSPDWQDGASKTLVYKYGDLLLVLLGPPTCTPPAQAPAAVGVRGARRRRKRVGEQLLVQRPDVVTRFSGDEALIIEGVVLRYAASLQAAAARDASEVQAQRRSETQLALHRRIPPYLFQERRQRLTRTNWRHEDAGSVVALNRSYAGFYRTSALESGDPRGGPSAPGVNNGNRDGAGCDEEVNPAPLPANVRRTLSVVNAEIANNRGRTLAVCVRMQDKGWVAAASSLSHDGGGSECYCVVDQPKATLADAQTFLTKLSRRAASSVT</sequence>
<dbReference type="GO" id="GO:0035658">
    <property type="term" value="C:Mon1-Ccz1 complex"/>
    <property type="evidence" value="ECO:0007669"/>
    <property type="project" value="InterPro"/>
</dbReference>
<name>A0A9W8INM8_9FUNG</name>
<feature type="region of interest" description="Disordered" evidence="2">
    <location>
        <begin position="733"/>
        <end position="766"/>
    </location>
</feature>
<dbReference type="InterPro" id="IPR013176">
    <property type="entry name" value="Ccz1"/>
</dbReference>
<evidence type="ECO:0000256" key="1">
    <source>
        <dbReference type="ARBA" id="ARBA00005352"/>
    </source>
</evidence>
<gene>
    <name evidence="4" type="ORF">GGH94_004372</name>
</gene>
<feature type="compositionally biased region" description="Low complexity" evidence="2">
    <location>
        <begin position="62"/>
        <end position="83"/>
    </location>
</feature>
<dbReference type="AlphaFoldDB" id="A0A9W8INM8"/>
<evidence type="ECO:0000259" key="3">
    <source>
        <dbReference type="Pfam" id="PF19031"/>
    </source>
</evidence>
<feature type="region of interest" description="Disordered" evidence="2">
    <location>
        <begin position="349"/>
        <end position="440"/>
    </location>
</feature>
<accession>A0A9W8INM8</accession>
<proteinExistence type="inferred from homology"/>
<dbReference type="GO" id="GO:0016192">
    <property type="term" value="P:vesicle-mediated transport"/>
    <property type="evidence" value="ECO:0007669"/>
    <property type="project" value="InterPro"/>
</dbReference>
<dbReference type="InterPro" id="IPR043987">
    <property type="entry name" value="CCZ1/INTU/HSP4_longin_1"/>
</dbReference>
<feature type="compositionally biased region" description="Acidic residues" evidence="2">
    <location>
        <begin position="735"/>
        <end position="752"/>
    </location>
</feature>
<feature type="region of interest" description="Disordered" evidence="2">
    <location>
        <begin position="62"/>
        <end position="97"/>
    </location>
</feature>
<feature type="compositionally biased region" description="Polar residues" evidence="2">
    <location>
        <begin position="756"/>
        <end position="766"/>
    </location>
</feature>
<keyword evidence="5" id="KW-1185">Reference proteome</keyword>
<feature type="region of interest" description="Disordered" evidence="2">
    <location>
        <begin position="1002"/>
        <end position="1036"/>
    </location>
</feature>
<evidence type="ECO:0000313" key="4">
    <source>
        <dbReference type="EMBL" id="KAJ2862287.1"/>
    </source>
</evidence>
<comment type="similarity">
    <text evidence="1">Belongs to the CCZ1 family.</text>
</comment>
<comment type="caution">
    <text evidence="4">The sequence shown here is derived from an EMBL/GenBank/DDBJ whole genome shotgun (WGS) entry which is preliminary data.</text>
</comment>
<dbReference type="Proteomes" id="UP001140074">
    <property type="component" value="Unassembled WGS sequence"/>
</dbReference>
<dbReference type="Pfam" id="PF19031">
    <property type="entry name" value="Intu_longin_1"/>
    <property type="match status" value="1"/>
</dbReference>
<dbReference type="PANTHER" id="PTHR13056">
    <property type="entry name" value="VACUOLAR FUSION PROTEIN CCZ1 HOMOLOG-RELATED"/>
    <property type="match status" value="1"/>
</dbReference>
<reference evidence="4" key="1">
    <citation type="submission" date="2022-07" db="EMBL/GenBank/DDBJ databases">
        <title>Phylogenomic reconstructions and comparative analyses of Kickxellomycotina fungi.</title>
        <authorList>
            <person name="Reynolds N.K."/>
            <person name="Stajich J.E."/>
            <person name="Barry K."/>
            <person name="Grigoriev I.V."/>
            <person name="Crous P."/>
            <person name="Smith M.E."/>
        </authorList>
    </citation>
    <scope>NUCLEOTIDE SEQUENCE</scope>
    <source>
        <strain evidence="4">RSA 476</strain>
    </source>
</reference>
<feature type="domain" description="CCZ1/INTU/HSP4 first Longin" evidence="3">
    <location>
        <begin position="101"/>
        <end position="201"/>
    </location>
</feature>
<feature type="region of interest" description="Disordered" evidence="2">
    <location>
        <begin position="566"/>
        <end position="598"/>
    </location>
</feature>
<dbReference type="EMBL" id="JANBUY010000175">
    <property type="protein sequence ID" value="KAJ2862287.1"/>
    <property type="molecule type" value="Genomic_DNA"/>
</dbReference>
<evidence type="ECO:0000256" key="2">
    <source>
        <dbReference type="SAM" id="MobiDB-lite"/>
    </source>
</evidence>
<feature type="compositionally biased region" description="Low complexity" evidence="2">
    <location>
        <begin position="355"/>
        <end position="393"/>
    </location>
</feature>
<dbReference type="PANTHER" id="PTHR13056:SF0">
    <property type="entry name" value="VACUOLAR FUSION PROTEIN CCZ1 HOMOLOG-RELATED"/>
    <property type="match status" value="1"/>
</dbReference>